<reference evidence="2 3" key="1">
    <citation type="journal article" date="2021" name="Elife">
        <title>Chloroplast acquisition without the gene transfer in kleptoplastic sea slugs, Plakobranchus ocellatus.</title>
        <authorList>
            <person name="Maeda T."/>
            <person name="Takahashi S."/>
            <person name="Yoshida T."/>
            <person name="Shimamura S."/>
            <person name="Takaki Y."/>
            <person name="Nagai Y."/>
            <person name="Toyoda A."/>
            <person name="Suzuki Y."/>
            <person name="Arimoto A."/>
            <person name="Ishii H."/>
            <person name="Satoh N."/>
            <person name="Nishiyama T."/>
            <person name="Hasebe M."/>
            <person name="Maruyama T."/>
            <person name="Minagawa J."/>
            <person name="Obokata J."/>
            <person name="Shigenobu S."/>
        </authorList>
    </citation>
    <scope>NUCLEOTIDE SEQUENCE [LARGE SCALE GENOMIC DNA]</scope>
</reference>
<gene>
    <name evidence="2" type="ORF">ElyMa_006364400</name>
</gene>
<evidence type="ECO:0000313" key="3">
    <source>
        <dbReference type="Proteomes" id="UP000762676"/>
    </source>
</evidence>
<name>A0AAV4HQI9_9GAST</name>
<sequence>MMSTKETPIEAKGDNLDSKGRTRKHVNPELFENFMHSANQWELEYLLVLYLKIHADVSIFLRNRIVNRCPDCIGSH</sequence>
<proteinExistence type="predicted"/>
<organism evidence="2 3">
    <name type="scientific">Elysia marginata</name>
    <dbReference type="NCBI Taxonomy" id="1093978"/>
    <lineage>
        <taxon>Eukaryota</taxon>
        <taxon>Metazoa</taxon>
        <taxon>Spiralia</taxon>
        <taxon>Lophotrochozoa</taxon>
        <taxon>Mollusca</taxon>
        <taxon>Gastropoda</taxon>
        <taxon>Heterobranchia</taxon>
        <taxon>Euthyneura</taxon>
        <taxon>Panpulmonata</taxon>
        <taxon>Sacoglossa</taxon>
        <taxon>Placobranchoidea</taxon>
        <taxon>Plakobranchidae</taxon>
        <taxon>Elysia</taxon>
    </lineage>
</organism>
<dbReference type="AlphaFoldDB" id="A0AAV4HQI9"/>
<dbReference type="Proteomes" id="UP000762676">
    <property type="component" value="Unassembled WGS sequence"/>
</dbReference>
<evidence type="ECO:0000256" key="1">
    <source>
        <dbReference type="SAM" id="MobiDB-lite"/>
    </source>
</evidence>
<feature type="compositionally biased region" description="Basic and acidic residues" evidence="1">
    <location>
        <begin position="7"/>
        <end position="20"/>
    </location>
</feature>
<keyword evidence="3" id="KW-1185">Reference proteome</keyword>
<dbReference type="EMBL" id="BMAT01012779">
    <property type="protein sequence ID" value="GFR99036.1"/>
    <property type="molecule type" value="Genomic_DNA"/>
</dbReference>
<feature type="region of interest" description="Disordered" evidence="1">
    <location>
        <begin position="1"/>
        <end position="22"/>
    </location>
</feature>
<comment type="caution">
    <text evidence="2">The sequence shown here is derived from an EMBL/GenBank/DDBJ whole genome shotgun (WGS) entry which is preliminary data.</text>
</comment>
<evidence type="ECO:0000313" key="2">
    <source>
        <dbReference type="EMBL" id="GFR99036.1"/>
    </source>
</evidence>
<protein>
    <submittedName>
        <fullName evidence="2">Uncharacterized protein</fullName>
    </submittedName>
</protein>
<accession>A0AAV4HQI9</accession>